<dbReference type="RefSeq" id="WP_136567044.1">
    <property type="nucleotide sequence ID" value="NZ_SNTZ01000008.1"/>
</dbReference>
<keyword evidence="1" id="KW-0732">Signal</keyword>
<evidence type="ECO:0000256" key="1">
    <source>
        <dbReference type="SAM" id="SignalP"/>
    </source>
</evidence>
<feature type="chain" id="PRO_5020374680" evidence="1">
    <location>
        <begin position="20"/>
        <end position="172"/>
    </location>
</feature>
<dbReference type="EMBL" id="SNTZ01000008">
    <property type="protein sequence ID" value="THV58236.1"/>
    <property type="molecule type" value="Genomic_DNA"/>
</dbReference>
<reference evidence="2 3" key="1">
    <citation type="submission" date="2019-03" db="EMBL/GenBank/DDBJ databases">
        <title>Muricauda SCR12 sp.nov, a marine bacterium isolated from Pacific Ocean:the Okinawa trough.</title>
        <authorList>
            <person name="Liu L."/>
        </authorList>
    </citation>
    <scope>NUCLEOTIDE SEQUENCE [LARGE SCALE GENOMIC DNA]</scope>
    <source>
        <strain evidence="2 3">SCR12</strain>
    </source>
</reference>
<dbReference type="Pfam" id="PF16395">
    <property type="entry name" value="DUF5004"/>
    <property type="match status" value="1"/>
</dbReference>
<dbReference type="Proteomes" id="UP000310406">
    <property type="component" value="Unassembled WGS sequence"/>
</dbReference>
<dbReference type="InterPro" id="IPR032168">
    <property type="entry name" value="DUF5004"/>
</dbReference>
<sequence>MRKNALMALAALAMGVLMTACNSDDGADCPEDFTGALTANEQKLVGTWSLSAIISVEDVDITDDGEDNPSNDIYAQYSDCQKSTFYTFNADRSYQIGQEGNFEGCENAVTTEGNWQLVSQTLSLVRSCTLQNITTSFSADETTFSFSDNYTVTEINGNSVQTVITFTYSLNP</sequence>
<dbReference type="OrthoDB" id="1447101at2"/>
<proteinExistence type="predicted"/>
<protein>
    <submittedName>
        <fullName evidence="2">DUF5004 domain-containing protein</fullName>
    </submittedName>
</protein>
<accession>A0A4V4HWS0</accession>
<comment type="caution">
    <text evidence="2">The sequence shown here is derived from an EMBL/GenBank/DDBJ whole genome shotgun (WGS) entry which is preliminary data.</text>
</comment>
<dbReference type="PROSITE" id="PS51257">
    <property type="entry name" value="PROKAR_LIPOPROTEIN"/>
    <property type="match status" value="1"/>
</dbReference>
<evidence type="ECO:0000313" key="3">
    <source>
        <dbReference type="Proteomes" id="UP000310406"/>
    </source>
</evidence>
<keyword evidence="3" id="KW-1185">Reference proteome</keyword>
<dbReference type="AlphaFoldDB" id="A0A4V4HWS0"/>
<gene>
    <name evidence="2" type="ORF">EZV76_13270</name>
</gene>
<feature type="signal peptide" evidence="1">
    <location>
        <begin position="1"/>
        <end position="19"/>
    </location>
</feature>
<name>A0A4V4HWS0_9FLAO</name>
<organism evidence="2 3">
    <name type="scientific">Flagellimonas alvinocaridis</name>
    <dbReference type="NCBI Taxonomy" id="2530200"/>
    <lineage>
        <taxon>Bacteria</taxon>
        <taxon>Pseudomonadati</taxon>
        <taxon>Bacteroidota</taxon>
        <taxon>Flavobacteriia</taxon>
        <taxon>Flavobacteriales</taxon>
        <taxon>Flavobacteriaceae</taxon>
        <taxon>Flagellimonas</taxon>
    </lineage>
</organism>
<evidence type="ECO:0000313" key="2">
    <source>
        <dbReference type="EMBL" id="THV58236.1"/>
    </source>
</evidence>